<dbReference type="SMART" id="SM00856">
    <property type="entry name" value="PMEI"/>
    <property type="match status" value="1"/>
</dbReference>
<feature type="domain" description="Pectinesterase inhibitor" evidence="3">
    <location>
        <begin position="1"/>
        <end position="163"/>
    </location>
</feature>
<dbReference type="Gramene" id="Aco007612.1.mrna1">
    <property type="protein sequence ID" value="Aco007612.1.mrna1.cds1"/>
    <property type="gene ID" value="Aco007612.1.path1"/>
</dbReference>
<reference evidence="4" key="1">
    <citation type="journal article" date="2015" name="Nat. Genet.">
        <title>The pineapple genome and the evolution of CAM photosynthesis.</title>
        <authorList>
            <person name="Ming R."/>
            <person name="VanBuren R."/>
            <person name="Wai C.M."/>
            <person name="Tang H."/>
            <person name="Schatz M.C."/>
            <person name="Bowers J.E."/>
            <person name="Lyons E."/>
            <person name="Wang M.L."/>
            <person name="Chen J."/>
            <person name="Biggers E."/>
            <person name="Zhang J."/>
            <person name="Huang L."/>
            <person name="Zhang L."/>
            <person name="Miao W."/>
            <person name="Zhang J."/>
            <person name="Ye Z."/>
            <person name="Miao C."/>
            <person name="Lin Z."/>
            <person name="Wang H."/>
            <person name="Zhou H."/>
            <person name="Yim W.C."/>
            <person name="Priest H.D."/>
            <person name="Zheng C."/>
            <person name="Woodhouse M."/>
            <person name="Edger P.P."/>
            <person name="Guyot R."/>
            <person name="Guo H.B."/>
            <person name="Guo H."/>
            <person name="Zheng G."/>
            <person name="Singh R."/>
            <person name="Sharma A."/>
            <person name="Min X."/>
            <person name="Zheng Y."/>
            <person name="Lee H."/>
            <person name="Gurtowski J."/>
            <person name="Sedlazeck F.J."/>
            <person name="Harkess A."/>
            <person name="McKain M.R."/>
            <person name="Liao Z."/>
            <person name="Fang J."/>
            <person name="Liu J."/>
            <person name="Zhang X."/>
            <person name="Zhang Q."/>
            <person name="Hu W."/>
            <person name="Qin Y."/>
            <person name="Wang K."/>
            <person name="Chen L.Y."/>
            <person name="Shirley N."/>
            <person name="Lin Y.R."/>
            <person name="Liu L.Y."/>
            <person name="Hernandez A.G."/>
            <person name="Wright C.L."/>
            <person name="Bulone V."/>
            <person name="Tuskan G.A."/>
            <person name="Heath K."/>
            <person name="Zee F."/>
            <person name="Moore P.H."/>
            <person name="Sunkar R."/>
            <person name="Leebens-Mack J.H."/>
            <person name="Mockler T."/>
            <person name="Bennetzen J.L."/>
            <person name="Freeling M."/>
            <person name="Sankoff D."/>
            <person name="Paterson A.H."/>
            <person name="Zhu X."/>
            <person name="Yang X."/>
            <person name="Smith J.A."/>
            <person name="Cushman J.C."/>
            <person name="Paull R.E."/>
            <person name="Yu Q."/>
        </authorList>
    </citation>
    <scope>NUCLEOTIDE SEQUENCE [LARGE SCALE GENOMIC DNA]</scope>
    <source>
        <strain evidence="4">cv. F153</strain>
    </source>
</reference>
<protein>
    <submittedName>
        <fullName evidence="5">21 kDa protein-like</fullName>
    </submittedName>
</protein>
<evidence type="ECO:0000313" key="4">
    <source>
        <dbReference type="Proteomes" id="UP000515123"/>
    </source>
</evidence>
<sequence length="172" mass="17402">MELTLLRSTLPATLIILLLFSAARRSAARHRPGFAAPQQARDAVSASLGAARGALALVAASSGDGPRAPAPAPPEAAALGDCAVALGDAVAQLQRSLDALGKLPRARPWAEVDDAETWVSAALTDENMCAQGFAAVEGEGEVKSAVARGVADAAERTSNALALINGLRTTAP</sequence>
<evidence type="ECO:0000256" key="2">
    <source>
        <dbReference type="SAM" id="SignalP"/>
    </source>
</evidence>
<evidence type="ECO:0000313" key="5">
    <source>
        <dbReference type="RefSeq" id="XP_020094040.1"/>
    </source>
</evidence>
<dbReference type="RefSeq" id="XP_020094040.1">
    <property type="nucleotide sequence ID" value="XM_020238451.1"/>
</dbReference>
<keyword evidence="4" id="KW-1185">Reference proteome</keyword>
<evidence type="ECO:0000256" key="1">
    <source>
        <dbReference type="ARBA" id="ARBA00022729"/>
    </source>
</evidence>
<dbReference type="OrthoDB" id="1430376at2759"/>
<dbReference type="CDD" id="cd15798">
    <property type="entry name" value="PMEI-like_3"/>
    <property type="match status" value="1"/>
</dbReference>
<dbReference type="Proteomes" id="UP000515123">
    <property type="component" value="Linkage group 8"/>
</dbReference>
<reference evidence="5" key="2">
    <citation type="submission" date="2025-08" db="UniProtKB">
        <authorList>
            <consortium name="RefSeq"/>
        </authorList>
    </citation>
    <scope>IDENTIFICATION</scope>
    <source>
        <tissue evidence="5">Leaf</tissue>
    </source>
</reference>
<proteinExistence type="predicted"/>
<feature type="signal peptide" evidence="2">
    <location>
        <begin position="1"/>
        <end position="28"/>
    </location>
</feature>
<organism evidence="4 5">
    <name type="scientific">Ananas comosus</name>
    <name type="common">Pineapple</name>
    <name type="synonym">Ananas ananas</name>
    <dbReference type="NCBI Taxonomy" id="4615"/>
    <lineage>
        <taxon>Eukaryota</taxon>
        <taxon>Viridiplantae</taxon>
        <taxon>Streptophyta</taxon>
        <taxon>Embryophyta</taxon>
        <taxon>Tracheophyta</taxon>
        <taxon>Spermatophyta</taxon>
        <taxon>Magnoliopsida</taxon>
        <taxon>Liliopsida</taxon>
        <taxon>Poales</taxon>
        <taxon>Bromeliaceae</taxon>
        <taxon>Bromelioideae</taxon>
        <taxon>Ananas</taxon>
    </lineage>
</organism>
<dbReference type="PANTHER" id="PTHR31080:SF296">
    <property type="entry name" value="OS05G0360900 PROTEIN"/>
    <property type="match status" value="1"/>
</dbReference>
<dbReference type="GO" id="GO:0004857">
    <property type="term" value="F:enzyme inhibitor activity"/>
    <property type="evidence" value="ECO:0007669"/>
    <property type="project" value="InterPro"/>
</dbReference>
<dbReference type="InterPro" id="IPR051955">
    <property type="entry name" value="PME_Inhibitor"/>
</dbReference>
<dbReference type="Gene3D" id="1.20.140.40">
    <property type="entry name" value="Invertase/pectin methylesterase inhibitor family protein"/>
    <property type="match status" value="1"/>
</dbReference>
<dbReference type="SUPFAM" id="SSF101148">
    <property type="entry name" value="Plant invertase/pectin methylesterase inhibitor"/>
    <property type="match status" value="1"/>
</dbReference>
<dbReference type="InterPro" id="IPR035513">
    <property type="entry name" value="Invertase/methylesterase_inhib"/>
</dbReference>
<dbReference type="NCBIfam" id="TIGR01614">
    <property type="entry name" value="PME_inhib"/>
    <property type="match status" value="1"/>
</dbReference>
<dbReference type="SMR" id="A0A6P5FLL3"/>
<dbReference type="InterPro" id="IPR006501">
    <property type="entry name" value="Pectinesterase_inhib_dom"/>
</dbReference>
<keyword evidence="1 2" id="KW-0732">Signal</keyword>
<name>A0A6P5FLL3_ANACO</name>
<dbReference type="AlphaFoldDB" id="A0A6P5FLL3"/>
<dbReference type="GeneID" id="109714049"/>
<gene>
    <name evidence="5" type="primary">LOC109714049</name>
</gene>
<accession>A0A6P5FLL3</accession>
<feature type="chain" id="PRO_5028049335" evidence="2">
    <location>
        <begin position="29"/>
        <end position="172"/>
    </location>
</feature>
<evidence type="ECO:0000259" key="3">
    <source>
        <dbReference type="SMART" id="SM00856"/>
    </source>
</evidence>
<dbReference type="Pfam" id="PF04043">
    <property type="entry name" value="PMEI"/>
    <property type="match status" value="1"/>
</dbReference>
<dbReference type="PANTHER" id="PTHR31080">
    <property type="entry name" value="PECTINESTERASE INHIBITOR-LIKE"/>
    <property type="match status" value="1"/>
</dbReference>